<dbReference type="Pfam" id="PF17934">
    <property type="entry name" value="TetR_C_26"/>
    <property type="match status" value="1"/>
</dbReference>
<evidence type="ECO:0000313" key="5">
    <source>
        <dbReference type="Proteomes" id="UP001597218"/>
    </source>
</evidence>
<feature type="DNA-binding region" description="H-T-H motif" evidence="2">
    <location>
        <begin position="24"/>
        <end position="43"/>
    </location>
</feature>
<dbReference type="InterPro" id="IPR001647">
    <property type="entry name" value="HTH_TetR"/>
</dbReference>
<dbReference type="PRINTS" id="PR00455">
    <property type="entry name" value="HTHTETR"/>
</dbReference>
<dbReference type="PROSITE" id="PS50977">
    <property type="entry name" value="HTH_TETR_2"/>
    <property type="match status" value="1"/>
</dbReference>
<accession>A0ABW4SFY5</accession>
<keyword evidence="5" id="KW-1185">Reference proteome</keyword>
<reference evidence="5" key="1">
    <citation type="journal article" date="2019" name="Int. J. Syst. Evol. Microbiol.">
        <title>The Global Catalogue of Microorganisms (GCM) 10K type strain sequencing project: providing services to taxonomists for standard genome sequencing and annotation.</title>
        <authorList>
            <consortium name="The Broad Institute Genomics Platform"/>
            <consortium name="The Broad Institute Genome Sequencing Center for Infectious Disease"/>
            <person name="Wu L."/>
            <person name="Ma J."/>
        </authorList>
    </citation>
    <scope>NUCLEOTIDE SEQUENCE [LARGE SCALE GENOMIC DNA]</scope>
    <source>
        <strain evidence="5">CGMCC 4.7177</strain>
    </source>
</reference>
<evidence type="ECO:0000259" key="3">
    <source>
        <dbReference type="PROSITE" id="PS50977"/>
    </source>
</evidence>
<comment type="caution">
    <text evidence="4">The sequence shown here is derived from an EMBL/GenBank/DDBJ whole genome shotgun (WGS) entry which is preliminary data.</text>
</comment>
<dbReference type="Gene3D" id="1.10.357.10">
    <property type="entry name" value="Tetracycline Repressor, domain 2"/>
    <property type="match status" value="1"/>
</dbReference>
<dbReference type="InterPro" id="IPR036271">
    <property type="entry name" value="Tet_transcr_reg_TetR-rel_C_sf"/>
</dbReference>
<evidence type="ECO:0000256" key="2">
    <source>
        <dbReference type="PROSITE-ProRule" id="PRU00335"/>
    </source>
</evidence>
<feature type="domain" description="HTH tetR-type" evidence="3">
    <location>
        <begin position="1"/>
        <end position="61"/>
    </location>
</feature>
<protein>
    <submittedName>
        <fullName evidence="4">TetR family transcriptional regulator</fullName>
    </submittedName>
</protein>
<dbReference type="PANTHER" id="PTHR43479">
    <property type="entry name" value="ACREF/ENVCD OPERON REPRESSOR-RELATED"/>
    <property type="match status" value="1"/>
</dbReference>
<sequence>MNKKDNIVRAAVKIFSEKGIEKTKISDIVKEAGVAQGTFYLYFPSKLSLMPAIAEIMVEKTLTIIKGNVQDDVSFSTKIEQIIDSIFMVTRDYNELQALIYAGLASTEHLKEWEAVYNPFYVWVSDLLREAQSEGVIRESIHVERTAKIMIGLIESAAEQIYLYDSDKDDQARIQKIEVNQFVKHALGVKD</sequence>
<organism evidence="4 5">
    <name type="scientific">Sporosarcina siberiensis</name>
    <dbReference type="NCBI Taxonomy" id="1365606"/>
    <lineage>
        <taxon>Bacteria</taxon>
        <taxon>Bacillati</taxon>
        <taxon>Bacillota</taxon>
        <taxon>Bacilli</taxon>
        <taxon>Bacillales</taxon>
        <taxon>Caryophanaceae</taxon>
        <taxon>Sporosarcina</taxon>
    </lineage>
</organism>
<dbReference type="Proteomes" id="UP001597218">
    <property type="component" value="Unassembled WGS sequence"/>
</dbReference>
<dbReference type="InterPro" id="IPR050624">
    <property type="entry name" value="HTH-type_Tx_Regulator"/>
</dbReference>
<evidence type="ECO:0000256" key="1">
    <source>
        <dbReference type="ARBA" id="ARBA00023125"/>
    </source>
</evidence>
<dbReference type="RefSeq" id="WP_381537587.1">
    <property type="nucleotide sequence ID" value="NZ_JBHUGI010000025.1"/>
</dbReference>
<dbReference type="PANTHER" id="PTHR43479:SF8">
    <property type="entry name" value="TRANSCRIPTIONAL REGULATOR, TETR FAMILY"/>
    <property type="match status" value="1"/>
</dbReference>
<keyword evidence="1 2" id="KW-0238">DNA-binding</keyword>
<dbReference type="Pfam" id="PF00440">
    <property type="entry name" value="TetR_N"/>
    <property type="match status" value="1"/>
</dbReference>
<evidence type="ECO:0000313" key="4">
    <source>
        <dbReference type="EMBL" id="MFD1928325.1"/>
    </source>
</evidence>
<proteinExistence type="predicted"/>
<name>A0ABW4SFY5_9BACL</name>
<dbReference type="InterPro" id="IPR041603">
    <property type="entry name" value="YvdT_C"/>
</dbReference>
<gene>
    <name evidence="4" type="ORF">ACFSFY_09655</name>
</gene>
<dbReference type="InterPro" id="IPR009057">
    <property type="entry name" value="Homeodomain-like_sf"/>
</dbReference>
<dbReference type="SUPFAM" id="SSF46689">
    <property type="entry name" value="Homeodomain-like"/>
    <property type="match status" value="1"/>
</dbReference>
<dbReference type="EMBL" id="JBHUGI010000025">
    <property type="protein sequence ID" value="MFD1928325.1"/>
    <property type="molecule type" value="Genomic_DNA"/>
</dbReference>
<dbReference type="SUPFAM" id="SSF48498">
    <property type="entry name" value="Tetracyclin repressor-like, C-terminal domain"/>
    <property type="match status" value="1"/>
</dbReference>